<dbReference type="eggNOG" id="COG3697">
    <property type="taxonomic scope" value="Bacteria"/>
</dbReference>
<dbReference type="InterPro" id="IPR005551">
    <property type="entry name" value="CitX"/>
</dbReference>
<evidence type="ECO:0000313" key="6">
    <source>
        <dbReference type="Proteomes" id="UP000014113"/>
    </source>
</evidence>
<dbReference type="GO" id="GO:0051191">
    <property type="term" value="P:prosthetic group biosynthetic process"/>
    <property type="evidence" value="ECO:0007669"/>
    <property type="project" value="InterPro"/>
</dbReference>
<gene>
    <name evidence="5" type="ORF">I568_00151</name>
</gene>
<dbReference type="NCBIfam" id="NF002383">
    <property type="entry name" value="PRK01392.1"/>
    <property type="match status" value="1"/>
</dbReference>
<reference evidence="5 6" key="1">
    <citation type="submission" date="2013-03" db="EMBL/GenBank/DDBJ databases">
        <title>The Genome Sequence of Enterococcus columbae ATCC_51263 (PacBio/Illumina hybrid assembly).</title>
        <authorList>
            <consortium name="The Broad Institute Genomics Platform"/>
            <consortium name="The Broad Institute Genome Sequencing Center for Infectious Disease"/>
            <person name="Earl A."/>
            <person name="Russ C."/>
            <person name="Gilmore M."/>
            <person name="Surin D."/>
            <person name="Walker B."/>
            <person name="Young S."/>
            <person name="Zeng Q."/>
            <person name="Gargeya S."/>
            <person name="Fitzgerald M."/>
            <person name="Haas B."/>
            <person name="Abouelleil A."/>
            <person name="Allen A.W."/>
            <person name="Alvarado L."/>
            <person name="Arachchi H.M."/>
            <person name="Berlin A.M."/>
            <person name="Chapman S.B."/>
            <person name="Gainer-Dewar J."/>
            <person name="Goldberg J."/>
            <person name="Griggs A."/>
            <person name="Gujja S."/>
            <person name="Hansen M."/>
            <person name="Howarth C."/>
            <person name="Imamovic A."/>
            <person name="Ireland A."/>
            <person name="Larimer J."/>
            <person name="McCowan C."/>
            <person name="Murphy C."/>
            <person name="Pearson M."/>
            <person name="Poon T.W."/>
            <person name="Priest M."/>
            <person name="Roberts A."/>
            <person name="Saif S."/>
            <person name="Shea T."/>
            <person name="Sisk P."/>
            <person name="Sykes S."/>
            <person name="Wortman J."/>
            <person name="Nusbaum C."/>
            <person name="Birren B."/>
        </authorList>
    </citation>
    <scope>NUCLEOTIDE SEQUENCE [LARGE SCALE GENOMIC DNA]</scope>
    <source>
        <strain evidence="5 6">ATCC 51263</strain>
    </source>
</reference>
<comment type="catalytic activity">
    <reaction evidence="4">
        <text>apo-[citrate lyase ACP] + 2'-(5''-triphospho-alpha-D-ribosyl)-3'-dephospho-CoA = holo-[citrate lyase ACP] + diphosphate</text>
        <dbReference type="Rhea" id="RHEA:16333"/>
        <dbReference type="Rhea" id="RHEA-COMP:10157"/>
        <dbReference type="Rhea" id="RHEA-COMP:10158"/>
        <dbReference type="ChEBI" id="CHEBI:29999"/>
        <dbReference type="ChEBI" id="CHEBI:33019"/>
        <dbReference type="ChEBI" id="CHEBI:61378"/>
        <dbReference type="ChEBI" id="CHEBI:82683"/>
        <dbReference type="EC" id="2.7.7.61"/>
    </reaction>
</comment>
<evidence type="ECO:0000256" key="4">
    <source>
        <dbReference type="ARBA" id="ARBA00048574"/>
    </source>
</evidence>
<dbReference type="NCBIfam" id="TIGR03124">
    <property type="entry name" value="citrate_citX"/>
    <property type="match status" value="1"/>
</dbReference>
<accession>S0K044</accession>
<dbReference type="Pfam" id="PF03802">
    <property type="entry name" value="CitX"/>
    <property type="match status" value="1"/>
</dbReference>
<evidence type="ECO:0000256" key="1">
    <source>
        <dbReference type="ARBA" id="ARBA00012524"/>
    </source>
</evidence>
<organism evidence="5 6">
    <name type="scientific">Enterococcus columbae DSM 7374 = ATCC 51263</name>
    <dbReference type="NCBI Taxonomy" id="1121865"/>
    <lineage>
        <taxon>Bacteria</taxon>
        <taxon>Bacillati</taxon>
        <taxon>Bacillota</taxon>
        <taxon>Bacilli</taxon>
        <taxon>Lactobacillales</taxon>
        <taxon>Enterococcaceae</taxon>
        <taxon>Enterococcus</taxon>
    </lineage>
</organism>
<keyword evidence="6" id="KW-1185">Reference proteome</keyword>
<evidence type="ECO:0000256" key="2">
    <source>
        <dbReference type="ARBA" id="ARBA00022679"/>
    </source>
</evidence>
<evidence type="ECO:0000256" key="3">
    <source>
        <dbReference type="ARBA" id="ARBA00022695"/>
    </source>
</evidence>
<dbReference type="OrthoDB" id="3196716at2"/>
<dbReference type="STRING" id="1121865.OMW_02124"/>
<sequence length="183" mass="21305">MWCIMCKRVFDGPRVTLEEMLEARENRANIQQQLLLSNVQASLLVVTMNIPGPVKYSPVLAQIFQQMVEEIDEILDQQKVLVSRFCELTTGMEYYLLVDIPAKQLKEQMVALESHHPHGRLFDLDVLILQEQLPCPISRQELGYPSRRCLICQEDAKVCGRSRRHDIQQMQQKISEIIRLEKE</sequence>
<comment type="caution">
    <text evidence="5">The sequence shown here is derived from an EMBL/GenBank/DDBJ whole genome shotgun (WGS) entry which is preliminary data.</text>
</comment>
<dbReference type="EC" id="2.7.7.61" evidence="1"/>
<dbReference type="Proteomes" id="UP000014113">
    <property type="component" value="Unassembled WGS sequence"/>
</dbReference>
<dbReference type="EMBL" id="ASWJ01000001">
    <property type="protein sequence ID" value="EOW87865.1"/>
    <property type="molecule type" value="Genomic_DNA"/>
</dbReference>
<dbReference type="AlphaFoldDB" id="S0K044"/>
<protein>
    <recommendedName>
        <fullName evidence="1">citrate lyase holo-[acyl-carrier protein] synthase</fullName>
        <ecNumber evidence="1">2.7.7.61</ecNumber>
    </recommendedName>
</protein>
<name>S0K044_9ENTE</name>
<keyword evidence="3" id="KW-0548">Nucleotidyltransferase</keyword>
<dbReference type="GO" id="GO:0050519">
    <property type="term" value="F:holo-citrate lyase synthase activity"/>
    <property type="evidence" value="ECO:0007669"/>
    <property type="project" value="UniProtKB-EC"/>
</dbReference>
<evidence type="ECO:0000313" key="5">
    <source>
        <dbReference type="EMBL" id="EOW87865.1"/>
    </source>
</evidence>
<proteinExistence type="predicted"/>
<dbReference type="PATRIC" id="fig|1121865.3.peg.2069"/>
<keyword evidence="2" id="KW-0808">Transferase</keyword>